<dbReference type="Proteomes" id="UP000469185">
    <property type="component" value="Unassembled WGS sequence"/>
</dbReference>
<protein>
    <submittedName>
        <fullName evidence="3">Alkaline phosphatase family protein</fullName>
    </submittedName>
</protein>
<dbReference type="InterPro" id="IPR029052">
    <property type="entry name" value="Metallo-depent_PP-like"/>
</dbReference>
<feature type="domain" description="PhoD-like phosphatase metallophosphatase" evidence="1">
    <location>
        <begin position="129"/>
        <end position="445"/>
    </location>
</feature>
<keyword evidence="4" id="KW-1185">Reference proteome</keyword>
<accession>A0A6N9YI81</accession>
<sequence>MVRLLLGPIVRAAHRDRAAVFVETDAPCEVRIGPHSARTVTLRGHHYAFVAVEGLGPAATYTVELDGKQVWPAGDGFPPSVLRALPSDRLRLAFGSCRTILPEEDGDADRIDALREFAWRCASEGHEALPDVLVLLGDQVYADEGAPATRRFIRRRRTDDGPVGTQTHTFAEFAVLYREAWSDPAVRWLLSCVPTLMIFDDHEIIDNWNTSEPWLEEHQAKPWWRERVTNGLAAYWIYQHLGNFLPEERDADAAFAALRHGDESVAFDIFDTRATHGAHGTKGARWSYARELGPARLVILDSRDGRVLAGGQRHMLDDDEWELLESQVNAPAPYLLVGTSLPVLLPSAVHGLEQLVAAACAGRWGRVGARIGEEVRQAGQFNHWITFPESFTRILQLLRTAGDQDREGVIVLSGDVHFSYDARVRSWPDGTAPRTPTHQLVSSPLCHDLHGTLIGGVRALVSRPGEYVGRLAARAAGAPRTALQWGFESGPWLQNVISTLDLGPEGASVRFECTRTGGAPGERLEAVAEHRLT</sequence>
<gene>
    <name evidence="3" type="ORF">G1H11_04710</name>
</gene>
<dbReference type="Gene3D" id="3.60.21.70">
    <property type="entry name" value="PhoD-like phosphatase"/>
    <property type="match status" value="1"/>
</dbReference>
<organism evidence="3 4">
    <name type="scientific">Phytoactinopolyspora alkaliphila</name>
    <dbReference type="NCBI Taxonomy" id="1783498"/>
    <lineage>
        <taxon>Bacteria</taxon>
        <taxon>Bacillati</taxon>
        <taxon>Actinomycetota</taxon>
        <taxon>Actinomycetes</taxon>
        <taxon>Jiangellales</taxon>
        <taxon>Jiangellaceae</taxon>
        <taxon>Phytoactinopolyspora</taxon>
    </lineage>
</organism>
<dbReference type="PANTHER" id="PTHR37031:SF2">
    <property type="entry name" value="PHOD-LIKE PHOSPHATASE METALLOPHOSPHATASE DOMAIN-CONTAINING PROTEIN"/>
    <property type="match status" value="1"/>
</dbReference>
<dbReference type="Pfam" id="PF09423">
    <property type="entry name" value="PhoD"/>
    <property type="match status" value="1"/>
</dbReference>
<dbReference type="InterPro" id="IPR038607">
    <property type="entry name" value="PhoD-like_sf"/>
</dbReference>
<dbReference type="PANTHER" id="PTHR37031">
    <property type="entry name" value="METALLOPHOSPHATASE BINDING DOMAIN PROTEIN"/>
    <property type="match status" value="1"/>
</dbReference>
<evidence type="ECO:0000259" key="1">
    <source>
        <dbReference type="Pfam" id="PF09423"/>
    </source>
</evidence>
<dbReference type="AlphaFoldDB" id="A0A6N9YI81"/>
<proteinExistence type="predicted"/>
<dbReference type="InterPro" id="IPR018946">
    <property type="entry name" value="PhoD-like_MPP"/>
</dbReference>
<comment type="caution">
    <text evidence="3">The sequence shown here is derived from an EMBL/GenBank/DDBJ whole genome shotgun (WGS) entry which is preliminary data.</text>
</comment>
<evidence type="ECO:0000313" key="3">
    <source>
        <dbReference type="EMBL" id="NED94608.1"/>
    </source>
</evidence>
<dbReference type="SUPFAM" id="SSF56300">
    <property type="entry name" value="Metallo-dependent phosphatases"/>
    <property type="match status" value="1"/>
</dbReference>
<evidence type="ECO:0000313" key="4">
    <source>
        <dbReference type="Proteomes" id="UP000469185"/>
    </source>
</evidence>
<dbReference type="EMBL" id="JAAGOB010000002">
    <property type="protein sequence ID" value="NED94608.1"/>
    <property type="molecule type" value="Genomic_DNA"/>
</dbReference>
<evidence type="ECO:0000259" key="2">
    <source>
        <dbReference type="Pfam" id="PF25077"/>
    </source>
</evidence>
<dbReference type="InterPro" id="IPR056702">
    <property type="entry name" value="DUF7800"/>
</dbReference>
<dbReference type="CDD" id="cd07389">
    <property type="entry name" value="MPP_PhoD"/>
    <property type="match status" value="1"/>
</dbReference>
<feature type="domain" description="DUF7800" evidence="2">
    <location>
        <begin position="1"/>
        <end position="80"/>
    </location>
</feature>
<dbReference type="Pfam" id="PF25077">
    <property type="entry name" value="DUF7800"/>
    <property type="match status" value="1"/>
</dbReference>
<name>A0A6N9YI81_9ACTN</name>
<dbReference type="RefSeq" id="WP_163816516.1">
    <property type="nucleotide sequence ID" value="NZ_JAAGOB010000002.1"/>
</dbReference>
<reference evidence="3 4" key="1">
    <citation type="submission" date="2020-02" db="EMBL/GenBank/DDBJ databases">
        <authorList>
            <person name="Li X.-J."/>
            <person name="Feng X.-M."/>
        </authorList>
    </citation>
    <scope>NUCLEOTIDE SEQUENCE [LARGE SCALE GENOMIC DNA]</scope>
    <source>
        <strain evidence="3 4">CGMCC 4.7225</strain>
    </source>
</reference>